<name>A0A0G4FYE1_VITBC</name>
<keyword evidence="3" id="KW-1185">Reference proteome</keyword>
<dbReference type="AlphaFoldDB" id="A0A0G4FYE1"/>
<reference evidence="2 3" key="1">
    <citation type="submission" date="2014-11" db="EMBL/GenBank/DDBJ databases">
        <authorList>
            <person name="Zhu J."/>
            <person name="Qi W."/>
            <person name="Song R."/>
        </authorList>
    </citation>
    <scope>NUCLEOTIDE SEQUENCE [LARGE SCALE GENOMIC DNA]</scope>
</reference>
<gene>
    <name evidence="2" type="ORF">Vbra_16458</name>
</gene>
<evidence type="ECO:0000313" key="3">
    <source>
        <dbReference type="Proteomes" id="UP000041254"/>
    </source>
</evidence>
<dbReference type="Proteomes" id="UP000041254">
    <property type="component" value="Unassembled WGS sequence"/>
</dbReference>
<evidence type="ECO:0000256" key="1">
    <source>
        <dbReference type="SAM" id="MobiDB-lite"/>
    </source>
</evidence>
<sequence length="1117" mass="120943">MQPRREPSRAQRIVPEVLQLFRDECSRSLNTSGGNGDSFKISDTLRNGLTTLSPRQMVDLLAAIASDDTICSVPTPVYSQLLAQFQPRTILASLRRLTAPASAPNTAKNRELVTALMDHVAANMSEFATPSLAPDLLLMCLKTVRPERRSFVAMTRQRHPQVALIVEGLLREVVTQARRGSASSSGCGVRVWDAAAIIGVLYFCAKMGLKAEANLPAAPEIRCLINEAARQVATNGVVESFGREGVAKFLWTLASLLPPIPLILNSRDAARVTGEGEGEGSDRISEEHLTDAFLVLGDRAEALMEELTAGEIATCLWSFSTLEMVHERLFRSAVEALGQRDLTTFTGMDMRFILQAFSRTGTVLPPSVCQRLLAHLWATSQGPIAGSADHRAGTVLSLGKLLQGADDATQHQGDTSLRLGAAERMRFANTILVLMPPPEAVKSKSTPFLAGALSAIASHMSLESFTSGSETVIPLADDDQPPTIMEAQFCLMELDDAASRLAAHISASFHTMRRRELSQSLKSLTSYFVSRAKHLLNFPDAPEWRGLTTAAPSRTLLSLEGLENSIDRIISTMADQGPNLRTLLARQFNPDDLHDLLFALGQLEKGRSYLRATESPWVALALSTPEADGLDLPMDEGLHTHLLQKGTLAVREAAVHAVRQQGLGAFDSVQLTYILWALAETLPDSITASLSASGERLESLRLINDICVGLLEGGDPTLQHFDEASLSLLAHTLQRLSSVLATSGLTSMVLMAVLQHVATRRPLAAFRARSIVVLGNAMGSLVQSFCQTRDGSLCNKRSVLGDLVGTWADAARQRVDEAAAIELVHMTWALSQFFRHPLSARDMGDDRDGDSASLSYDSLQRLQQELMQSFIDRMGSFSPLQVSRMLELLGSLPVLPADASPSTRDFTGRLASELTNHLRSTRMKLMPIQQVPAVLLGFSGLLKLVDHDAATVANLTDEAARLLLPPSSPAPATNVGDTGPLAALPPSRLRQLAVSLSILPVGPVSASLPQAIARLLSSPHVRQRYTESEWQEMWSGISRASSSHVSVRTRKEGRGKAGEGEGERDSVDRDVVETDRKRDEVRAMLREIGDKVGGVDGAELDSISAAVSRLHAARMNE</sequence>
<feature type="compositionally biased region" description="Basic and acidic residues" evidence="1">
    <location>
        <begin position="1049"/>
        <end position="1079"/>
    </location>
</feature>
<protein>
    <submittedName>
        <fullName evidence="2">Uncharacterized protein</fullName>
    </submittedName>
</protein>
<accession>A0A0G4FYE1</accession>
<organism evidence="2 3">
    <name type="scientific">Vitrella brassicaformis (strain CCMP3155)</name>
    <dbReference type="NCBI Taxonomy" id="1169540"/>
    <lineage>
        <taxon>Eukaryota</taxon>
        <taxon>Sar</taxon>
        <taxon>Alveolata</taxon>
        <taxon>Colpodellida</taxon>
        <taxon>Vitrellaceae</taxon>
        <taxon>Vitrella</taxon>
    </lineage>
</organism>
<dbReference type="VEuPathDB" id="CryptoDB:Vbra_16458"/>
<evidence type="ECO:0000313" key="2">
    <source>
        <dbReference type="EMBL" id="CEM20451.1"/>
    </source>
</evidence>
<proteinExistence type="predicted"/>
<dbReference type="EMBL" id="CDMY01000529">
    <property type="protein sequence ID" value="CEM20451.1"/>
    <property type="molecule type" value="Genomic_DNA"/>
</dbReference>
<dbReference type="InParanoid" id="A0A0G4FYE1"/>
<feature type="region of interest" description="Disordered" evidence="1">
    <location>
        <begin position="1041"/>
        <end position="1079"/>
    </location>
</feature>